<organism evidence="3 4">
    <name type="scientific">Glomus cerebriforme</name>
    <dbReference type="NCBI Taxonomy" id="658196"/>
    <lineage>
        <taxon>Eukaryota</taxon>
        <taxon>Fungi</taxon>
        <taxon>Fungi incertae sedis</taxon>
        <taxon>Mucoromycota</taxon>
        <taxon>Glomeromycotina</taxon>
        <taxon>Glomeromycetes</taxon>
        <taxon>Glomerales</taxon>
        <taxon>Glomeraceae</taxon>
        <taxon>Glomus</taxon>
    </lineage>
</organism>
<name>A0A397STA0_9GLOM</name>
<protein>
    <submittedName>
        <fullName evidence="3">Uncharacterized protein</fullName>
    </submittedName>
</protein>
<sequence length="145" mass="17450">MSSHGNKKSVEKSFGVYTEEDDALLIELYKQYFGEMNKWKVIAAKLSRNHKSARERYVNHLDPTIDHSDLTIKEKHEIDELQTNPKYFKKWAEIAKKISVNREQGRRTELQVKNYWNSKFRSQRRSKKKSYERIHNIMKIDYIVN</sequence>
<dbReference type="STRING" id="658196.A0A397STA0"/>
<dbReference type="InterPro" id="IPR050560">
    <property type="entry name" value="MYB_TF"/>
</dbReference>
<dbReference type="PROSITE" id="PS50090">
    <property type="entry name" value="MYB_LIKE"/>
    <property type="match status" value="1"/>
</dbReference>
<dbReference type="GO" id="GO:0000978">
    <property type="term" value="F:RNA polymerase II cis-regulatory region sequence-specific DNA binding"/>
    <property type="evidence" value="ECO:0007669"/>
    <property type="project" value="TreeGrafter"/>
</dbReference>
<feature type="domain" description="HTH myb-type" evidence="2">
    <location>
        <begin position="18"/>
        <end position="65"/>
    </location>
</feature>
<dbReference type="OrthoDB" id="2143914at2759"/>
<dbReference type="PROSITE" id="PS51294">
    <property type="entry name" value="HTH_MYB"/>
    <property type="match status" value="1"/>
</dbReference>
<dbReference type="InterPro" id="IPR017930">
    <property type="entry name" value="Myb_dom"/>
</dbReference>
<feature type="domain" description="Myb-like" evidence="1">
    <location>
        <begin position="9"/>
        <end position="61"/>
    </location>
</feature>
<proteinExistence type="predicted"/>
<evidence type="ECO:0000259" key="1">
    <source>
        <dbReference type="PROSITE" id="PS50090"/>
    </source>
</evidence>
<dbReference type="Pfam" id="PF13921">
    <property type="entry name" value="Myb_DNA-bind_6"/>
    <property type="match status" value="1"/>
</dbReference>
<dbReference type="Proteomes" id="UP000265703">
    <property type="component" value="Unassembled WGS sequence"/>
</dbReference>
<evidence type="ECO:0000313" key="4">
    <source>
        <dbReference type="Proteomes" id="UP000265703"/>
    </source>
</evidence>
<reference evidence="3 4" key="1">
    <citation type="submission" date="2018-06" db="EMBL/GenBank/DDBJ databases">
        <title>Comparative genomics reveals the genomic features of Rhizophagus irregularis, R. cerebriforme, R. diaphanum and Gigaspora rosea, and their symbiotic lifestyle signature.</title>
        <authorList>
            <person name="Morin E."/>
            <person name="San Clemente H."/>
            <person name="Chen E.C.H."/>
            <person name="De La Providencia I."/>
            <person name="Hainaut M."/>
            <person name="Kuo A."/>
            <person name="Kohler A."/>
            <person name="Murat C."/>
            <person name="Tang N."/>
            <person name="Roy S."/>
            <person name="Loubradou J."/>
            <person name="Henrissat B."/>
            <person name="Grigoriev I.V."/>
            <person name="Corradi N."/>
            <person name="Roux C."/>
            <person name="Martin F.M."/>
        </authorList>
    </citation>
    <scope>NUCLEOTIDE SEQUENCE [LARGE SCALE GENOMIC DNA]</scope>
    <source>
        <strain evidence="3 4">DAOM 227022</strain>
    </source>
</reference>
<dbReference type="GO" id="GO:0000981">
    <property type="term" value="F:DNA-binding transcription factor activity, RNA polymerase II-specific"/>
    <property type="evidence" value="ECO:0007669"/>
    <property type="project" value="TreeGrafter"/>
</dbReference>
<comment type="caution">
    <text evidence="3">The sequence shown here is derived from an EMBL/GenBank/DDBJ whole genome shotgun (WGS) entry which is preliminary data.</text>
</comment>
<evidence type="ECO:0000313" key="3">
    <source>
        <dbReference type="EMBL" id="RIA87177.1"/>
    </source>
</evidence>
<dbReference type="AlphaFoldDB" id="A0A397STA0"/>
<dbReference type="InterPro" id="IPR009057">
    <property type="entry name" value="Homeodomain-like_sf"/>
</dbReference>
<dbReference type="CDD" id="cd00167">
    <property type="entry name" value="SANT"/>
    <property type="match status" value="1"/>
</dbReference>
<accession>A0A397STA0</accession>
<dbReference type="GO" id="GO:0005634">
    <property type="term" value="C:nucleus"/>
    <property type="evidence" value="ECO:0007669"/>
    <property type="project" value="TreeGrafter"/>
</dbReference>
<dbReference type="SUPFAM" id="SSF46689">
    <property type="entry name" value="Homeodomain-like"/>
    <property type="match status" value="1"/>
</dbReference>
<dbReference type="SMART" id="SM00717">
    <property type="entry name" value="SANT"/>
    <property type="match status" value="2"/>
</dbReference>
<dbReference type="EMBL" id="QKYT01000322">
    <property type="protein sequence ID" value="RIA87177.1"/>
    <property type="molecule type" value="Genomic_DNA"/>
</dbReference>
<evidence type="ECO:0000259" key="2">
    <source>
        <dbReference type="PROSITE" id="PS51294"/>
    </source>
</evidence>
<gene>
    <name evidence="3" type="ORF">C1645_828157</name>
</gene>
<keyword evidence="4" id="KW-1185">Reference proteome</keyword>
<dbReference type="InterPro" id="IPR001005">
    <property type="entry name" value="SANT/Myb"/>
</dbReference>
<dbReference type="PANTHER" id="PTHR45614:SF232">
    <property type="entry name" value="TRANSCRIPTION FACTOR MYB3R-2"/>
    <property type="match status" value="1"/>
</dbReference>
<dbReference type="Gene3D" id="1.10.10.60">
    <property type="entry name" value="Homeodomain-like"/>
    <property type="match status" value="2"/>
</dbReference>
<dbReference type="PANTHER" id="PTHR45614">
    <property type="entry name" value="MYB PROTEIN-RELATED"/>
    <property type="match status" value="1"/>
</dbReference>